<feature type="region of interest" description="Disordered" evidence="8">
    <location>
        <begin position="42"/>
        <end position="93"/>
    </location>
</feature>
<evidence type="ECO:0000256" key="7">
    <source>
        <dbReference type="ARBA" id="ARBA00035140"/>
    </source>
</evidence>
<name>A0ABR3PHV2_9PEZI</name>
<evidence type="ECO:0000256" key="3">
    <source>
        <dbReference type="ARBA" id="ARBA00022946"/>
    </source>
</evidence>
<evidence type="ECO:0000256" key="6">
    <source>
        <dbReference type="ARBA" id="ARBA00023274"/>
    </source>
</evidence>
<comment type="caution">
    <text evidence="9">The sequence shown here is derived from an EMBL/GenBank/DDBJ whole genome shotgun (WGS) entry which is preliminary data.</text>
</comment>
<proteinExistence type="inferred from homology"/>
<evidence type="ECO:0000256" key="1">
    <source>
        <dbReference type="ARBA" id="ARBA00004173"/>
    </source>
</evidence>
<dbReference type="PANTHER" id="PTHR12810">
    <property type="entry name" value="MITOCHONDRIAL 28S RIBOSOMAL PROTEIN S29"/>
    <property type="match status" value="1"/>
</dbReference>
<dbReference type="PANTHER" id="PTHR12810:SF0">
    <property type="entry name" value="SMALL RIBOSOMAL SUBUNIT PROTEIN MS29"/>
    <property type="match status" value="1"/>
</dbReference>
<keyword evidence="6" id="KW-0687">Ribonucleoprotein</keyword>
<dbReference type="InterPro" id="IPR008092">
    <property type="entry name" value="Ribosomal_mS29_met"/>
</dbReference>
<dbReference type="InterPro" id="IPR019368">
    <property type="entry name" value="Ribosomal_mS29"/>
</dbReference>
<dbReference type="Pfam" id="PF10236">
    <property type="entry name" value="DAP3"/>
    <property type="match status" value="1"/>
</dbReference>
<feature type="compositionally biased region" description="Gly residues" evidence="8">
    <location>
        <begin position="70"/>
        <end position="86"/>
    </location>
</feature>
<keyword evidence="5" id="KW-0496">Mitochondrion</keyword>
<gene>
    <name evidence="9" type="ORF">AAFC00_007239</name>
</gene>
<comment type="subcellular location">
    <subcellularLocation>
        <location evidence="1">Mitochondrion</location>
    </subcellularLocation>
</comment>
<reference evidence="9 10" key="1">
    <citation type="submission" date="2024-07" db="EMBL/GenBank/DDBJ databases">
        <title>Draft sequence of the Neodothiora populina.</title>
        <authorList>
            <person name="Drown D.D."/>
            <person name="Schuette U.S."/>
            <person name="Buechlein A.B."/>
            <person name="Rusch D.R."/>
            <person name="Winton L.W."/>
            <person name="Adams G.A."/>
        </authorList>
    </citation>
    <scope>NUCLEOTIDE SEQUENCE [LARGE SCALE GENOMIC DNA]</scope>
    <source>
        <strain evidence="9 10">CPC 39397</strain>
    </source>
</reference>
<keyword evidence="4" id="KW-0689">Ribosomal protein</keyword>
<dbReference type="PRINTS" id="PR01716">
    <property type="entry name" value="DEATHASSOCP3"/>
</dbReference>
<dbReference type="RefSeq" id="XP_069201918.1">
    <property type="nucleotide sequence ID" value="XM_069347311.1"/>
</dbReference>
<dbReference type="EMBL" id="JBFMKM010000006">
    <property type="protein sequence ID" value="KAL1305645.1"/>
    <property type="molecule type" value="Genomic_DNA"/>
</dbReference>
<dbReference type="Proteomes" id="UP001562354">
    <property type="component" value="Unassembled WGS sequence"/>
</dbReference>
<evidence type="ECO:0000313" key="9">
    <source>
        <dbReference type="EMBL" id="KAL1305645.1"/>
    </source>
</evidence>
<evidence type="ECO:0000256" key="5">
    <source>
        <dbReference type="ARBA" id="ARBA00023128"/>
    </source>
</evidence>
<protein>
    <recommendedName>
        <fullName evidence="7">Small ribosomal subunit protein mS29</fullName>
    </recommendedName>
</protein>
<evidence type="ECO:0000256" key="2">
    <source>
        <dbReference type="ARBA" id="ARBA00009863"/>
    </source>
</evidence>
<keyword evidence="3" id="KW-0809">Transit peptide</keyword>
<comment type="similarity">
    <text evidence="2">Belongs to the mitochondrion-specific ribosomal protein mS29 family.</text>
</comment>
<keyword evidence="10" id="KW-1185">Reference proteome</keyword>
<evidence type="ECO:0000256" key="4">
    <source>
        <dbReference type="ARBA" id="ARBA00022980"/>
    </source>
</evidence>
<organism evidence="9 10">
    <name type="scientific">Neodothiora populina</name>
    <dbReference type="NCBI Taxonomy" id="2781224"/>
    <lineage>
        <taxon>Eukaryota</taxon>
        <taxon>Fungi</taxon>
        <taxon>Dikarya</taxon>
        <taxon>Ascomycota</taxon>
        <taxon>Pezizomycotina</taxon>
        <taxon>Dothideomycetes</taxon>
        <taxon>Dothideomycetidae</taxon>
        <taxon>Dothideales</taxon>
        <taxon>Dothioraceae</taxon>
        <taxon>Neodothiora</taxon>
    </lineage>
</organism>
<sequence length="476" mass="51349">MTNSICLRCLSRPLAQIEQGVARPALSSLAISSQASYFSTSAPLAANPPKKKGAVVASKKGGQSFAKQGRVGGGKGGARASGGKGPDGGERKALRKRVVLSNTNALEVQDMADFSAAKLPVDPSQLGQVLGLPFETVDALRANEAFKPTQGWKLFRRPATLVRKETIEVSNLLQEAEKEQKSIRRVIYGERGSGKSVLLLQAMAIAHLKNWLVIHIPEAQELIIGHTSYIPNTSGDVTTYIQPQYTAQILGAIGKANYAVLSKLQLSQKHDLPIPVQENISLARFCELGARDPDLAWPFYLAFWKEITGAGRPPICFAVDGVNHIMKESAYLDADLSKVHSHDLAIVQHFNALLSGKQSLANGGLVLAADAGSNRPAVPAFDFAISKTQAAQDSKDAPTWDPYVQVDRRVLDVMQNVPVTRLEGLSRDEAKGIMEYYAKSGMLRSTVNDRLLGEKWTLSGGGIIGAFEKASVMLRV</sequence>
<dbReference type="GeneID" id="95980938"/>
<accession>A0ABR3PHV2</accession>
<evidence type="ECO:0000313" key="10">
    <source>
        <dbReference type="Proteomes" id="UP001562354"/>
    </source>
</evidence>
<evidence type="ECO:0000256" key="8">
    <source>
        <dbReference type="SAM" id="MobiDB-lite"/>
    </source>
</evidence>